<gene>
    <name evidence="3" type="ORF">BIN_B_04688</name>
</gene>
<sequence>MNHRTKISVGIAASAVALAAAGIGIAAADDDETPVTGPAADQARAAAIQAVPGGRAGEVDQETNEGAAFYGVKVTKPDGTTVEVHLDQNFRVLGTQPVGPGGDDD</sequence>
<dbReference type="InterPro" id="IPR025711">
    <property type="entry name" value="PepSY"/>
</dbReference>
<dbReference type="EMBL" id="LR589141">
    <property type="protein sequence ID" value="VTP02791.1"/>
    <property type="molecule type" value="Genomic_DNA"/>
</dbReference>
<reference evidence="3" key="1">
    <citation type="submission" date="2019-05" db="EMBL/GenBank/DDBJ databases">
        <authorList>
            <person name="Naeem R."/>
            <person name="Antony C."/>
            <person name="Guan Q."/>
        </authorList>
    </citation>
    <scope>NUCLEOTIDE SEQUENCE</scope>
    <source>
        <strain evidence="3">2</strain>
    </source>
</reference>
<proteinExistence type="predicted"/>
<dbReference type="RefSeq" id="WP_204078991.1">
    <property type="nucleotide sequence ID" value="NZ_CAJMWI010000001.1"/>
</dbReference>
<accession>A0A653F0U1</accession>
<protein>
    <recommendedName>
        <fullName evidence="2">PepSY domain-containing protein</fullName>
    </recommendedName>
</protein>
<feature type="chain" id="PRO_5024806314" description="PepSY domain-containing protein" evidence="1">
    <location>
        <begin position="29"/>
        <end position="105"/>
    </location>
</feature>
<keyword evidence="1" id="KW-0732">Signal</keyword>
<evidence type="ECO:0000256" key="1">
    <source>
        <dbReference type="SAM" id="SignalP"/>
    </source>
</evidence>
<feature type="domain" description="PepSY" evidence="2">
    <location>
        <begin position="40"/>
        <end position="88"/>
    </location>
</feature>
<name>A0A653F0U1_9MYCO</name>
<dbReference type="Gene3D" id="3.30.505.20">
    <property type="match status" value="1"/>
</dbReference>
<evidence type="ECO:0000313" key="3">
    <source>
        <dbReference type="EMBL" id="VTP02791.1"/>
    </source>
</evidence>
<evidence type="ECO:0000259" key="2">
    <source>
        <dbReference type="Pfam" id="PF03413"/>
    </source>
</evidence>
<organism evidence="3">
    <name type="scientific">Mycobacterium riyadhense</name>
    <dbReference type="NCBI Taxonomy" id="486698"/>
    <lineage>
        <taxon>Bacteria</taxon>
        <taxon>Bacillati</taxon>
        <taxon>Actinomycetota</taxon>
        <taxon>Actinomycetes</taxon>
        <taxon>Mycobacteriales</taxon>
        <taxon>Mycobacteriaceae</taxon>
        <taxon>Mycobacterium</taxon>
    </lineage>
</organism>
<dbReference type="AlphaFoldDB" id="A0A653F0U1"/>
<dbReference type="Pfam" id="PF03413">
    <property type="entry name" value="PepSY"/>
    <property type="match status" value="1"/>
</dbReference>
<feature type="signal peptide" evidence="1">
    <location>
        <begin position="1"/>
        <end position="28"/>
    </location>
</feature>